<keyword evidence="1" id="KW-0812">Transmembrane</keyword>
<keyword evidence="1" id="KW-1133">Transmembrane helix</keyword>
<accession>A0A2H4J8S6</accession>
<organism evidence="4">
    <name type="scientific">uncultured Caudovirales phage</name>
    <dbReference type="NCBI Taxonomy" id="2100421"/>
    <lineage>
        <taxon>Viruses</taxon>
        <taxon>Duplodnaviria</taxon>
        <taxon>Heunggongvirae</taxon>
        <taxon>Uroviricota</taxon>
        <taxon>Caudoviricetes</taxon>
        <taxon>Peduoviridae</taxon>
        <taxon>Maltschvirus</taxon>
        <taxon>Maltschvirus maltsch</taxon>
    </lineage>
</organism>
<keyword evidence="1" id="KW-0472">Membrane</keyword>
<evidence type="ECO:0000313" key="4">
    <source>
        <dbReference type="EMBL" id="ASN70403.1"/>
    </source>
</evidence>
<name>A0A2H4J8S6_9CAUD</name>
<evidence type="ECO:0000256" key="1">
    <source>
        <dbReference type="SAM" id="Phobius"/>
    </source>
</evidence>
<dbReference type="EMBL" id="MF417906">
    <property type="protein sequence ID" value="ASN70403.1"/>
    <property type="molecule type" value="Genomic_DNA"/>
</dbReference>
<proteinExistence type="predicted"/>
<evidence type="ECO:0000313" key="2">
    <source>
        <dbReference type="EMBL" id="ASN69683.1"/>
    </source>
</evidence>
<feature type="transmembrane region" description="Helical" evidence="1">
    <location>
        <begin position="20"/>
        <end position="44"/>
    </location>
</feature>
<sequence length="1018" mass="115345">MNVEAILANYDFSQVQVLKSIAPLLLAGLIVGAISLAVGIYTFLQMRKMQKKNRPKPNQIDGTIADEGVSFCDIAGSPHIHPNITDLWNKKSDAIKQKSGGFLGIGKTSQVTGYRYYTSFAAFIGNRIEKFIAINFDNRGWIVHDPTKHPVNMLPINAPSLFGQDAGGVVGNIDLEFGFSQPQQNLAYKQHFDLVSAYPYQSYLVFRGNTIDQPFYFGNSNYMKEMLLWVKRTRVRNDGQGQWYEVRGDGAIVCEIDAESSNMDPSFDPSWKYKHNPVQYRYKSSFNNIWNNKESYNYNNNYILEFATSGTSSGVQQLESGALEMYLNYEGLDGWAEFIVTLLGEETDIKIKSIFWPNVYELNPIESNVHKVYSLKLRVENTVGNLSIDFSRTSISGTKFDVTLSTGPIYPYFYNGPALQAYDINPIHKIREILTDDTSMGKPEADVNDINFMKAADRIWDEGLGVSWAIDEKSCIDAIEELCYHIEAGVRVNRQTGLYEMVLFRDDWFSEDEIRDIAESKIKDLSLEVMNSDDIVNQLNVTYYDRERIKNSTFSVYENGSILTMGKANAESIDFPYFMNMRNAEIVANWKLKQYSTPAWKGTLTTGWREARKWNRYDLVKITWSKKWQDTILARIMKIDLGNGLNNEVMIDFEEVVPYSGEMNTSIVVDDSTEEKAEPAKPAIGETFEAPYYLAVQNIGQRKVDEELAHNPDVGFTFSTYRRPQWNALYTEITTINADDPENGWVVDGNAEFVTGGQFDQVVSRAATQIVVKNINIEGLFGSGDLIVAGTWLAGVNGLYEFMIVESFDSETNILTVKRGALDTIPTQWDINGWFFVSNADDGLFSLTEYSAGDNVRVSSLTVTPGSKLEHLGSAPVYMRSRAIRPYPPANVKINGEYFPDDIETDLVITWSDRNRLNLNIIDWYSPSVTIEQNTQTHLIISQLDEDQLELATSNVNVTGATSYTMPIATMQADTRFVKVTLKTVRDDYECLQPFEHIFELSQFFSAPYDLTVEFKND</sequence>
<dbReference type="EMBL" id="MF417905">
    <property type="protein sequence ID" value="ASN70344.1"/>
    <property type="molecule type" value="Genomic_DNA"/>
</dbReference>
<reference evidence="4" key="1">
    <citation type="submission" date="2017-06" db="EMBL/GenBank/DDBJ databases">
        <title>Novel phages from South African skin metaviromes.</title>
        <authorList>
            <person name="van Zyl L.J."/>
            <person name="Abrahams Y."/>
            <person name="Stander E.A."/>
            <person name="Kirby B.M."/>
            <person name="Clavaud C."/>
            <person name="Farcet C."/>
            <person name="Breton L."/>
            <person name="Trindade M.I."/>
        </authorList>
    </citation>
    <scope>NUCLEOTIDE SEQUENCE</scope>
</reference>
<dbReference type="EMBL" id="MF417894">
    <property type="protein sequence ID" value="ASN69683.1"/>
    <property type="molecule type" value="Genomic_DNA"/>
</dbReference>
<evidence type="ECO:0000313" key="3">
    <source>
        <dbReference type="EMBL" id="ASN70344.1"/>
    </source>
</evidence>
<protein>
    <submittedName>
        <fullName evidence="4">Uncharacterized protein</fullName>
    </submittedName>
</protein>
<gene>
    <name evidence="2" type="ORF">7AX4_43</name>
    <name evidence="4" type="ORF">7F8_21</name>
    <name evidence="3" type="ORF">8AX11_21</name>
</gene>